<dbReference type="RefSeq" id="WP_156362635.1">
    <property type="nucleotide sequence ID" value="NZ_KK088543.1"/>
</dbReference>
<proteinExistence type="predicted"/>
<accession>A0A017HSJ4</accession>
<gene>
    <name evidence="1" type="ORF">Rumeso_01063</name>
</gene>
<evidence type="ECO:0000313" key="1">
    <source>
        <dbReference type="EMBL" id="EYD77356.1"/>
    </source>
</evidence>
<organism evidence="1 2">
    <name type="scientific">Rubellimicrobium mesophilum DSM 19309</name>
    <dbReference type="NCBI Taxonomy" id="442562"/>
    <lineage>
        <taxon>Bacteria</taxon>
        <taxon>Pseudomonadati</taxon>
        <taxon>Pseudomonadota</taxon>
        <taxon>Alphaproteobacteria</taxon>
        <taxon>Rhodobacterales</taxon>
        <taxon>Roseobacteraceae</taxon>
        <taxon>Rubellimicrobium</taxon>
    </lineage>
</organism>
<reference evidence="1 2" key="1">
    <citation type="submission" date="2013-02" db="EMBL/GenBank/DDBJ databases">
        <authorList>
            <person name="Fiebig A."/>
            <person name="Goeker M."/>
            <person name="Klenk H.-P.P."/>
        </authorList>
    </citation>
    <scope>NUCLEOTIDE SEQUENCE [LARGE SCALE GENOMIC DNA]</scope>
    <source>
        <strain evidence="1 2">DSM 19309</strain>
    </source>
</reference>
<name>A0A017HSJ4_9RHOB</name>
<evidence type="ECO:0000313" key="2">
    <source>
        <dbReference type="Proteomes" id="UP000019666"/>
    </source>
</evidence>
<dbReference type="HOGENOM" id="CLU_3047658_0_0_5"/>
<dbReference type="Proteomes" id="UP000019666">
    <property type="component" value="Unassembled WGS sequence"/>
</dbReference>
<sequence length="54" mass="5899">MDLLIYDPPLPELPLLRGLRVAAGEAPAPRFDWAGYVIRLAKAVAEREGDRPAA</sequence>
<dbReference type="AlphaFoldDB" id="A0A017HSJ4"/>
<comment type="caution">
    <text evidence="1">The sequence shown here is derived from an EMBL/GenBank/DDBJ whole genome shotgun (WGS) entry which is preliminary data.</text>
</comment>
<protein>
    <submittedName>
        <fullName evidence="1">Uncharacterized protein</fullName>
    </submittedName>
</protein>
<dbReference type="EMBL" id="AOSK01000030">
    <property type="protein sequence ID" value="EYD77356.1"/>
    <property type="molecule type" value="Genomic_DNA"/>
</dbReference>
<keyword evidence="2" id="KW-1185">Reference proteome</keyword>